<reference evidence="2" key="1">
    <citation type="submission" date="2020-08" db="EMBL/GenBank/DDBJ databases">
        <title>Whole genome shotgun sequence of Actinocatenispora sera NBRC 101916.</title>
        <authorList>
            <person name="Komaki H."/>
            <person name="Tamura T."/>
        </authorList>
    </citation>
    <scope>NUCLEOTIDE SEQUENCE</scope>
    <source>
        <strain evidence="2">NBRC 101916</strain>
    </source>
</reference>
<feature type="domain" description="HTH marR-type" evidence="1">
    <location>
        <begin position="27"/>
        <end position="154"/>
    </location>
</feature>
<protein>
    <submittedName>
        <fullName evidence="2">MarR family transcriptional regulator</fullName>
    </submittedName>
</protein>
<name>A0A810L8F8_9ACTN</name>
<dbReference type="SMART" id="SM00347">
    <property type="entry name" value="HTH_MARR"/>
    <property type="match status" value="1"/>
</dbReference>
<dbReference type="InterPro" id="IPR052526">
    <property type="entry name" value="HTH-type_Bedaq_tolerance"/>
</dbReference>
<dbReference type="GO" id="GO:0003700">
    <property type="term" value="F:DNA-binding transcription factor activity"/>
    <property type="evidence" value="ECO:0007669"/>
    <property type="project" value="InterPro"/>
</dbReference>
<dbReference type="KEGG" id="aser:Asera_47290"/>
<dbReference type="Pfam" id="PF12802">
    <property type="entry name" value="MarR_2"/>
    <property type="match status" value="1"/>
</dbReference>
<dbReference type="Proteomes" id="UP000680750">
    <property type="component" value="Chromosome"/>
</dbReference>
<dbReference type="PROSITE" id="PS50995">
    <property type="entry name" value="HTH_MARR_2"/>
    <property type="match status" value="1"/>
</dbReference>
<sequence length="159" mass="16457">MSDKPATAAAADTVPDADPAEPYAADAAALFVAMARLNRLVRRKAPAQLGHSAVAALATVVWFGPLRPSDLAAREGVSAPTMTRVLSGLEAGGYAIREPDPADGRASLVRATAEGVALIKGNRSARSRVLRERIAALTDEQRAALRAALPALHALTGDD</sequence>
<accession>A0A810L8F8</accession>
<gene>
    <name evidence="2" type="ORF">Asera_47290</name>
</gene>
<dbReference type="InterPro" id="IPR036390">
    <property type="entry name" value="WH_DNA-bd_sf"/>
</dbReference>
<evidence type="ECO:0000313" key="2">
    <source>
        <dbReference type="EMBL" id="BCJ30621.1"/>
    </source>
</evidence>
<dbReference type="PANTHER" id="PTHR39515:SF2">
    <property type="entry name" value="HTH-TYPE TRANSCRIPTIONAL REGULATOR RV0880"/>
    <property type="match status" value="1"/>
</dbReference>
<dbReference type="InterPro" id="IPR000835">
    <property type="entry name" value="HTH_MarR-typ"/>
</dbReference>
<dbReference type="Gene3D" id="1.10.10.10">
    <property type="entry name" value="Winged helix-like DNA-binding domain superfamily/Winged helix DNA-binding domain"/>
    <property type="match status" value="1"/>
</dbReference>
<dbReference type="RefSeq" id="WP_211255637.1">
    <property type="nucleotide sequence ID" value="NZ_AP023354.1"/>
</dbReference>
<dbReference type="PRINTS" id="PR00598">
    <property type="entry name" value="HTHMARR"/>
</dbReference>
<evidence type="ECO:0000313" key="3">
    <source>
        <dbReference type="Proteomes" id="UP000680750"/>
    </source>
</evidence>
<proteinExistence type="predicted"/>
<organism evidence="2 3">
    <name type="scientific">Actinocatenispora sera</name>
    <dbReference type="NCBI Taxonomy" id="390989"/>
    <lineage>
        <taxon>Bacteria</taxon>
        <taxon>Bacillati</taxon>
        <taxon>Actinomycetota</taxon>
        <taxon>Actinomycetes</taxon>
        <taxon>Micromonosporales</taxon>
        <taxon>Micromonosporaceae</taxon>
        <taxon>Actinocatenispora</taxon>
    </lineage>
</organism>
<evidence type="ECO:0000259" key="1">
    <source>
        <dbReference type="PROSITE" id="PS50995"/>
    </source>
</evidence>
<dbReference type="PANTHER" id="PTHR39515">
    <property type="entry name" value="CONSERVED PROTEIN"/>
    <property type="match status" value="1"/>
</dbReference>
<keyword evidence="3" id="KW-1185">Reference proteome</keyword>
<dbReference type="EMBL" id="AP023354">
    <property type="protein sequence ID" value="BCJ30621.1"/>
    <property type="molecule type" value="Genomic_DNA"/>
</dbReference>
<dbReference type="AlphaFoldDB" id="A0A810L8F8"/>
<dbReference type="InterPro" id="IPR036388">
    <property type="entry name" value="WH-like_DNA-bd_sf"/>
</dbReference>
<dbReference type="SUPFAM" id="SSF46785">
    <property type="entry name" value="Winged helix' DNA-binding domain"/>
    <property type="match status" value="1"/>
</dbReference>